<organism evidence="1 2">
    <name type="scientific">Adonisia turfae CCMR0081</name>
    <dbReference type="NCBI Taxonomy" id="2292702"/>
    <lineage>
        <taxon>Bacteria</taxon>
        <taxon>Bacillati</taxon>
        <taxon>Cyanobacteriota</taxon>
        <taxon>Adonisia</taxon>
        <taxon>Adonisia turfae</taxon>
    </lineage>
</organism>
<evidence type="ECO:0000313" key="2">
    <source>
        <dbReference type="Proteomes" id="UP000481033"/>
    </source>
</evidence>
<name>A0A6M0RHY1_9CYAN</name>
<comment type="caution">
    <text evidence="1">The sequence shown here is derived from an EMBL/GenBank/DDBJ whole genome shotgun (WGS) entry which is preliminary data.</text>
</comment>
<protein>
    <submittedName>
        <fullName evidence="1">Uncharacterized protein</fullName>
    </submittedName>
</protein>
<gene>
    <name evidence="1" type="ORF">DXZ20_07235</name>
</gene>
<sequence>MTTDEMIQQLLAKTEMLKIEEYDAKPTNSFKWMARCNDDELWTVNGGHKSVTEAFLDYLEYSVVAIKYLNYRPPEAD</sequence>
<keyword evidence="2" id="KW-1185">Reference proteome</keyword>
<dbReference type="EMBL" id="QXHD01000004">
    <property type="protein sequence ID" value="NEZ55473.1"/>
    <property type="molecule type" value="Genomic_DNA"/>
</dbReference>
<dbReference type="RefSeq" id="WP_163697350.1">
    <property type="nucleotide sequence ID" value="NZ_QXHD01000004.1"/>
</dbReference>
<proteinExistence type="predicted"/>
<accession>A0A6M0RHY1</accession>
<reference evidence="1 2" key="1">
    <citation type="journal article" date="2020" name="Microb. Ecol.">
        <title>Ecogenomics of the Marine Benthic Filamentous Cyanobacterium Adonisia.</title>
        <authorList>
            <person name="Walter J.M."/>
            <person name="Coutinho F.H."/>
            <person name="Leomil L."/>
            <person name="Hargreaves P.I."/>
            <person name="Campeao M.E."/>
            <person name="Vieira V.V."/>
            <person name="Silva B.S."/>
            <person name="Fistarol G.O."/>
            <person name="Salomon P.S."/>
            <person name="Sawabe T."/>
            <person name="Mino S."/>
            <person name="Hosokawa M."/>
            <person name="Miyashita H."/>
            <person name="Maruyama F."/>
            <person name="van Verk M.C."/>
            <person name="Dutilh B.E."/>
            <person name="Thompson C.C."/>
            <person name="Thompson F.L."/>
        </authorList>
    </citation>
    <scope>NUCLEOTIDE SEQUENCE [LARGE SCALE GENOMIC DNA]</scope>
    <source>
        <strain evidence="1 2">CCMR0081</strain>
    </source>
</reference>
<dbReference type="Proteomes" id="UP000481033">
    <property type="component" value="Unassembled WGS sequence"/>
</dbReference>
<dbReference type="AlphaFoldDB" id="A0A6M0RHY1"/>
<evidence type="ECO:0000313" key="1">
    <source>
        <dbReference type="EMBL" id="NEZ55473.1"/>
    </source>
</evidence>